<evidence type="ECO:0000256" key="7">
    <source>
        <dbReference type="ARBA" id="ARBA00023033"/>
    </source>
</evidence>
<dbReference type="OrthoDB" id="6764281at2759"/>
<dbReference type="OMA" id="GRRWDYE"/>
<dbReference type="InterPro" id="IPR036396">
    <property type="entry name" value="Cyt_P450_sf"/>
</dbReference>
<keyword evidence="12" id="KW-1185">Reference proteome</keyword>
<gene>
    <name evidence="11" type="ORF">ZOSMA_51G00320</name>
</gene>
<dbReference type="PANTHER" id="PTHR47955:SF19">
    <property type="entry name" value="CYTOCHROME P450 71A9-LIKE ISOFORM X1"/>
    <property type="match status" value="1"/>
</dbReference>
<dbReference type="PROSITE" id="PS00086">
    <property type="entry name" value="CYTOCHROME_P450"/>
    <property type="match status" value="1"/>
</dbReference>
<evidence type="ECO:0000256" key="9">
    <source>
        <dbReference type="RuleBase" id="RU000461"/>
    </source>
</evidence>
<keyword evidence="10" id="KW-0472">Membrane</keyword>
<evidence type="ECO:0000256" key="10">
    <source>
        <dbReference type="SAM" id="Phobius"/>
    </source>
</evidence>
<keyword evidence="4 8" id="KW-0479">Metal-binding</keyword>
<dbReference type="FunFam" id="1.10.630.10:FF:000043">
    <property type="entry name" value="Cytochrome P450 99A2"/>
    <property type="match status" value="1"/>
</dbReference>
<dbReference type="GO" id="GO:0020037">
    <property type="term" value="F:heme binding"/>
    <property type="evidence" value="ECO:0007669"/>
    <property type="project" value="InterPro"/>
</dbReference>
<dbReference type="InterPro" id="IPR017972">
    <property type="entry name" value="Cyt_P450_CS"/>
</dbReference>
<proteinExistence type="inferred from homology"/>
<dbReference type="STRING" id="29655.A0A0K9NZY1"/>
<sequence length="509" mass="58440">MEFKGPSFLFFFSLFLPLMILLILIKKKNKKRLPPGPTKLPIIGNLHNLFFAGDDHLPRVFGELAKKYGTFMHLKFGQISQVVVSSSDIAKEFLKTHDINFASRQDMFTSRLIFYNNHDILFAPYGEYWRQMRKIVTLEVLSAKKVKSFNRLRRDEVGKMIDILTKAASNSTSVNLSEMFLILNNNISTRSIFGDKLRHQKEFLDATKEVAALATSFSFSNFFPLLENFIAWLTGMRLRVEKTHNIMDNILNTIIEERIGIINNNNSMEEDEEDFLDILLKLRKKNQFGFEFSMIGLKGLLLDLFVGGTETTSTTLEWVMSELVKNSTTLKKVTSEVRQKFSITDSKTNDYDNNFSKEMGYMQNVIKENFRLHPPGPLLIPHECREKCQIKGYDIEEKTSVIVNAWAIGRDPNKWKDPEMFKPERFIENSIDFKGSHFDLIPFGSGRRVCPGIAFGLANVELSLATLLYHFDWKIPNNLPGKDLDMAEGFRGTLGRKKPLILVPVFPTA</sequence>
<dbReference type="EMBL" id="LFYR01001470">
    <property type="protein sequence ID" value="KMZ61542.1"/>
    <property type="molecule type" value="Genomic_DNA"/>
</dbReference>
<accession>A0A0K9NZY1</accession>
<dbReference type="Pfam" id="PF00067">
    <property type="entry name" value="p450"/>
    <property type="match status" value="1"/>
</dbReference>
<comment type="similarity">
    <text evidence="2 9">Belongs to the cytochrome P450 family.</text>
</comment>
<evidence type="ECO:0000256" key="1">
    <source>
        <dbReference type="ARBA" id="ARBA00001971"/>
    </source>
</evidence>
<dbReference type="GO" id="GO:0016705">
    <property type="term" value="F:oxidoreductase activity, acting on paired donors, with incorporation or reduction of molecular oxygen"/>
    <property type="evidence" value="ECO:0007669"/>
    <property type="project" value="InterPro"/>
</dbReference>
<evidence type="ECO:0000256" key="6">
    <source>
        <dbReference type="ARBA" id="ARBA00023004"/>
    </source>
</evidence>
<keyword evidence="5 9" id="KW-0560">Oxidoreductase</keyword>
<dbReference type="CDD" id="cd11072">
    <property type="entry name" value="CYP71-like"/>
    <property type="match status" value="1"/>
</dbReference>
<dbReference type="SUPFAM" id="SSF48264">
    <property type="entry name" value="Cytochrome P450"/>
    <property type="match status" value="1"/>
</dbReference>
<evidence type="ECO:0000256" key="8">
    <source>
        <dbReference type="PIRSR" id="PIRSR602401-1"/>
    </source>
</evidence>
<comment type="caution">
    <text evidence="11">The sequence shown here is derived from an EMBL/GenBank/DDBJ whole genome shotgun (WGS) entry which is preliminary data.</text>
</comment>
<evidence type="ECO:0000313" key="12">
    <source>
        <dbReference type="Proteomes" id="UP000036987"/>
    </source>
</evidence>
<dbReference type="GO" id="GO:0004497">
    <property type="term" value="F:monooxygenase activity"/>
    <property type="evidence" value="ECO:0007669"/>
    <property type="project" value="UniProtKB-KW"/>
</dbReference>
<evidence type="ECO:0000256" key="4">
    <source>
        <dbReference type="ARBA" id="ARBA00022723"/>
    </source>
</evidence>
<feature type="transmembrane region" description="Helical" evidence="10">
    <location>
        <begin position="6"/>
        <end position="25"/>
    </location>
</feature>
<dbReference type="Proteomes" id="UP000036987">
    <property type="component" value="Unassembled WGS sequence"/>
</dbReference>
<name>A0A0K9NZY1_ZOSMR</name>
<dbReference type="Gene3D" id="1.10.630.10">
    <property type="entry name" value="Cytochrome P450"/>
    <property type="match status" value="1"/>
</dbReference>
<dbReference type="PANTHER" id="PTHR47955">
    <property type="entry name" value="CYTOCHROME P450 FAMILY 71 PROTEIN"/>
    <property type="match status" value="1"/>
</dbReference>
<reference evidence="12" key="1">
    <citation type="journal article" date="2016" name="Nature">
        <title>The genome of the seagrass Zostera marina reveals angiosperm adaptation to the sea.</title>
        <authorList>
            <person name="Olsen J.L."/>
            <person name="Rouze P."/>
            <person name="Verhelst B."/>
            <person name="Lin Y.-C."/>
            <person name="Bayer T."/>
            <person name="Collen J."/>
            <person name="Dattolo E."/>
            <person name="De Paoli E."/>
            <person name="Dittami S."/>
            <person name="Maumus F."/>
            <person name="Michel G."/>
            <person name="Kersting A."/>
            <person name="Lauritano C."/>
            <person name="Lohaus R."/>
            <person name="Toepel M."/>
            <person name="Tonon T."/>
            <person name="Vanneste K."/>
            <person name="Amirebrahimi M."/>
            <person name="Brakel J."/>
            <person name="Bostroem C."/>
            <person name="Chovatia M."/>
            <person name="Grimwood J."/>
            <person name="Jenkins J.W."/>
            <person name="Jueterbock A."/>
            <person name="Mraz A."/>
            <person name="Stam W.T."/>
            <person name="Tice H."/>
            <person name="Bornberg-Bauer E."/>
            <person name="Green P.J."/>
            <person name="Pearson G.A."/>
            <person name="Procaccini G."/>
            <person name="Duarte C.M."/>
            <person name="Schmutz J."/>
            <person name="Reusch T.B.H."/>
            <person name="Van de Peer Y."/>
        </authorList>
    </citation>
    <scope>NUCLEOTIDE SEQUENCE [LARGE SCALE GENOMIC DNA]</scope>
    <source>
        <strain evidence="12">cv. Finnish</strain>
    </source>
</reference>
<comment type="cofactor">
    <cofactor evidence="1 8">
        <name>heme</name>
        <dbReference type="ChEBI" id="CHEBI:30413"/>
    </cofactor>
</comment>
<evidence type="ECO:0000256" key="5">
    <source>
        <dbReference type="ARBA" id="ARBA00023002"/>
    </source>
</evidence>
<feature type="binding site" description="axial binding residue" evidence="8">
    <location>
        <position position="450"/>
    </location>
    <ligand>
        <name>heme</name>
        <dbReference type="ChEBI" id="CHEBI:30413"/>
    </ligand>
    <ligandPart>
        <name>Fe</name>
        <dbReference type="ChEBI" id="CHEBI:18248"/>
    </ligandPart>
</feature>
<keyword evidence="10" id="KW-1133">Transmembrane helix</keyword>
<keyword evidence="10" id="KW-0812">Transmembrane</keyword>
<dbReference type="PRINTS" id="PR00385">
    <property type="entry name" value="P450"/>
</dbReference>
<evidence type="ECO:0000256" key="2">
    <source>
        <dbReference type="ARBA" id="ARBA00010617"/>
    </source>
</evidence>
<dbReference type="AlphaFoldDB" id="A0A0K9NZY1"/>
<protein>
    <submittedName>
        <fullName evidence="11">Premnaspirodiene oxygenase</fullName>
    </submittedName>
</protein>
<dbReference type="InterPro" id="IPR001128">
    <property type="entry name" value="Cyt_P450"/>
</dbReference>
<evidence type="ECO:0000313" key="11">
    <source>
        <dbReference type="EMBL" id="KMZ61542.1"/>
    </source>
</evidence>
<keyword evidence="3 8" id="KW-0349">Heme</keyword>
<organism evidence="11 12">
    <name type="scientific">Zostera marina</name>
    <name type="common">Eelgrass</name>
    <dbReference type="NCBI Taxonomy" id="29655"/>
    <lineage>
        <taxon>Eukaryota</taxon>
        <taxon>Viridiplantae</taxon>
        <taxon>Streptophyta</taxon>
        <taxon>Embryophyta</taxon>
        <taxon>Tracheophyta</taxon>
        <taxon>Spermatophyta</taxon>
        <taxon>Magnoliopsida</taxon>
        <taxon>Liliopsida</taxon>
        <taxon>Zosteraceae</taxon>
        <taxon>Zostera</taxon>
    </lineage>
</organism>
<keyword evidence="7 9" id="KW-0503">Monooxygenase</keyword>
<dbReference type="PRINTS" id="PR00463">
    <property type="entry name" value="EP450I"/>
</dbReference>
<dbReference type="GO" id="GO:0005506">
    <property type="term" value="F:iron ion binding"/>
    <property type="evidence" value="ECO:0007669"/>
    <property type="project" value="InterPro"/>
</dbReference>
<dbReference type="GO" id="GO:0016491">
    <property type="term" value="F:oxidoreductase activity"/>
    <property type="evidence" value="ECO:0000318"/>
    <property type="project" value="GO_Central"/>
</dbReference>
<evidence type="ECO:0000256" key="3">
    <source>
        <dbReference type="ARBA" id="ARBA00022617"/>
    </source>
</evidence>
<dbReference type="InterPro" id="IPR002401">
    <property type="entry name" value="Cyt_P450_E_grp-I"/>
</dbReference>
<keyword evidence="6 8" id="KW-0408">Iron</keyword>